<gene>
    <name evidence="1" type="ORF">QBC37DRAFT_301906</name>
</gene>
<accession>A0AAN7B2G6</accession>
<dbReference type="PANTHER" id="PTHR24148">
    <property type="entry name" value="ANKYRIN REPEAT DOMAIN-CONTAINING PROTEIN 39 HOMOLOG-RELATED"/>
    <property type="match status" value="1"/>
</dbReference>
<evidence type="ECO:0000313" key="1">
    <source>
        <dbReference type="EMBL" id="KAK4205885.1"/>
    </source>
</evidence>
<proteinExistence type="predicted"/>
<dbReference type="Pfam" id="PF26639">
    <property type="entry name" value="Het-6_barrel"/>
    <property type="match status" value="1"/>
</dbReference>
<comment type="caution">
    <text evidence="1">The sequence shown here is derived from an EMBL/GenBank/DDBJ whole genome shotgun (WGS) entry which is preliminary data.</text>
</comment>
<protein>
    <submittedName>
        <fullName evidence="1">Uncharacterized protein</fullName>
    </submittedName>
</protein>
<evidence type="ECO:0000313" key="2">
    <source>
        <dbReference type="Proteomes" id="UP001301769"/>
    </source>
</evidence>
<organism evidence="1 2">
    <name type="scientific">Rhypophila decipiens</name>
    <dbReference type="NCBI Taxonomy" id="261697"/>
    <lineage>
        <taxon>Eukaryota</taxon>
        <taxon>Fungi</taxon>
        <taxon>Dikarya</taxon>
        <taxon>Ascomycota</taxon>
        <taxon>Pezizomycotina</taxon>
        <taxon>Sordariomycetes</taxon>
        <taxon>Sordariomycetidae</taxon>
        <taxon>Sordariales</taxon>
        <taxon>Naviculisporaceae</taxon>
        <taxon>Rhypophila</taxon>
    </lineage>
</organism>
<keyword evidence="2" id="KW-1185">Reference proteome</keyword>
<sequence length="348" mass="39024">RDRIYALLGLASDINELGISPDYDLPVDVVYTQAARAMMESGQGSISLLEMVNIPKTVIMPDGHSDNGVLERMPSWVPDFWHHGESISLYWAEKIGIARLYTPIKPLPSDPRGTPLYRPRLLPTTDTKVFGLQGIAVDEIVCTGQVWQGTGDGDLTLVDSYFQEVDALCRLSSPEEKPQKDMEYGTDSWAMRIMLGDAIIDADSRPRRFGEQDVPPMYQLLEVGSIVKSLEKAADEGNERARKHSFEKFQATEWRRTMPDSSWFTTRLNFMTGKRPFRTNLNGYVGMGPHLAQHGDVVVLLFGARMPYVLRPASDRGVGYYQFLGEAYCHGIMDGEASHLPVTDIYLV</sequence>
<dbReference type="AlphaFoldDB" id="A0AAN7B2G6"/>
<feature type="non-terminal residue" evidence="1">
    <location>
        <position position="1"/>
    </location>
</feature>
<dbReference type="InterPro" id="IPR052895">
    <property type="entry name" value="HetReg/Transcr_Mod"/>
</dbReference>
<reference evidence="1" key="2">
    <citation type="submission" date="2023-05" db="EMBL/GenBank/DDBJ databases">
        <authorList>
            <consortium name="Lawrence Berkeley National Laboratory"/>
            <person name="Steindorff A."/>
            <person name="Hensen N."/>
            <person name="Bonometti L."/>
            <person name="Westerberg I."/>
            <person name="Brannstrom I.O."/>
            <person name="Guillou S."/>
            <person name="Cros-Aarteil S."/>
            <person name="Calhoun S."/>
            <person name="Haridas S."/>
            <person name="Kuo A."/>
            <person name="Mondo S."/>
            <person name="Pangilinan J."/>
            <person name="Riley R."/>
            <person name="Labutti K."/>
            <person name="Andreopoulos B."/>
            <person name="Lipzen A."/>
            <person name="Chen C."/>
            <person name="Yanf M."/>
            <person name="Daum C."/>
            <person name="Ng V."/>
            <person name="Clum A."/>
            <person name="Ohm R."/>
            <person name="Martin F."/>
            <person name="Silar P."/>
            <person name="Natvig D."/>
            <person name="Lalanne C."/>
            <person name="Gautier V."/>
            <person name="Ament-Velasquez S.L."/>
            <person name="Kruys A."/>
            <person name="Hutchinson M.I."/>
            <person name="Powell A.J."/>
            <person name="Barry K."/>
            <person name="Miller A.N."/>
            <person name="Grigoriev I.V."/>
            <person name="Debuchy R."/>
            <person name="Gladieux P."/>
            <person name="Thoren M.H."/>
            <person name="Johannesson H."/>
        </authorList>
    </citation>
    <scope>NUCLEOTIDE SEQUENCE</scope>
    <source>
        <strain evidence="1">PSN293</strain>
    </source>
</reference>
<dbReference type="EMBL" id="MU858687">
    <property type="protein sequence ID" value="KAK4205885.1"/>
    <property type="molecule type" value="Genomic_DNA"/>
</dbReference>
<dbReference type="PANTHER" id="PTHR24148:SF73">
    <property type="entry name" value="HET DOMAIN PROTEIN (AFU_ORTHOLOGUE AFUA_8G01020)"/>
    <property type="match status" value="1"/>
</dbReference>
<name>A0AAN7B2G6_9PEZI</name>
<dbReference type="Proteomes" id="UP001301769">
    <property type="component" value="Unassembled WGS sequence"/>
</dbReference>
<reference evidence="1" key="1">
    <citation type="journal article" date="2023" name="Mol. Phylogenet. Evol.">
        <title>Genome-scale phylogeny and comparative genomics of the fungal order Sordariales.</title>
        <authorList>
            <person name="Hensen N."/>
            <person name="Bonometti L."/>
            <person name="Westerberg I."/>
            <person name="Brannstrom I.O."/>
            <person name="Guillou S."/>
            <person name="Cros-Aarteil S."/>
            <person name="Calhoun S."/>
            <person name="Haridas S."/>
            <person name="Kuo A."/>
            <person name="Mondo S."/>
            <person name="Pangilinan J."/>
            <person name="Riley R."/>
            <person name="LaButti K."/>
            <person name="Andreopoulos B."/>
            <person name="Lipzen A."/>
            <person name="Chen C."/>
            <person name="Yan M."/>
            <person name="Daum C."/>
            <person name="Ng V."/>
            <person name="Clum A."/>
            <person name="Steindorff A."/>
            <person name="Ohm R.A."/>
            <person name="Martin F."/>
            <person name="Silar P."/>
            <person name="Natvig D.O."/>
            <person name="Lalanne C."/>
            <person name="Gautier V."/>
            <person name="Ament-Velasquez S.L."/>
            <person name="Kruys A."/>
            <person name="Hutchinson M.I."/>
            <person name="Powell A.J."/>
            <person name="Barry K."/>
            <person name="Miller A.N."/>
            <person name="Grigoriev I.V."/>
            <person name="Debuchy R."/>
            <person name="Gladieux P."/>
            <person name="Hiltunen Thoren M."/>
            <person name="Johannesson H."/>
        </authorList>
    </citation>
    <scope>NUCLEOTIDE SEQUENCE</scope>
    <source>
        <strain evidence="1">PSN293</strain>
    </source>
</reference>